<sequence length="433" mass="48515">MRNDDETAVRLACDAQTYALRSGVITVRCALIGSQCSKIHFVPVPVDNGYHAAPRPIDLKYELFLHVEQHSGRPVVDLDRFMVEYAQFPLDAVATTSKWTIFNSSPVRFSDSCICFVMPSYFTAPAKAIGTVNTLIKTFHGADAIKDEVRGTYLVVKSDSDGVACDVRQEDIQIIRDLIVQCFDRNYATAPHMSTIILNEKLFPSMSLTTIPLMPPTPRVSRAVPTLNVPARTSLPLTPDDPPNSTSLEEISKISRSLARILTTKQAFARVTYFRDADVFYNVPEMRSTILSFCDHFTVMAVSRVNSDGRRSAQAEMRIRVRLVVSPFIARDCFDDFLEMLDETRAIIVGSVARRLLNMNCMFLQDMPDVNRYTICGDLNFIVPKGQRVACQRWLTVEGFGFWGDNSPHTAFKTVAHSFVNGYKSPLGITKVL</sequence>
<keyword evidence="2" id="KW-1185">Reference proteome</keyword>
<reference evidence="1 2" key="1">
    <citation type="submission" date="2019-01" db="EMBL/GenBank/DDBJ databases">
        <title>Draft genome sequence of Psathyrella aberdarensis IHI B618.</title>
        <authorList>
            <person name="Buettner E."/>
            <person name="Kellner H."/>
        </authorList>
    </citation>
    <scope>NUCLEOTIDE SEQUENCE [LARGE SCALE GENOMIC DNA]</scope>
    <source>
        <strain evidence="1 2">IHI B618</strain>
    </source>
</reference>
<name>A0A4Q2CZ70_9AGAR</name>
<protein>
    <submittedName>
        <fullName evidence="1">Uncharacterized protein</fullName>
    </submittedName>
</protein>
<evidence type="ECO:0000313" key="2">
    <source>
        <dbReference type="Proteomes" id="UP000290288"/>
    </source>
</evidence>
<gene>
    <name evidence="1" type="ORF">EST38_g14076</name>
</gene>
<proteinExistence type="predicted"/>
<comment type="caution">
    <text evidence="1">The sequence shown here is derived from an EMBL/GenBank/DDBJ whole genome shotgun (WGS) entry which is preliminary data.</text>
</comment>
<evidence type="ECO:0000313" key="1">
    <source>
        <dbReference type="EMBL" id="RXW11779.1"/>
    </source>
</evidence>
<dbReference type="Proteomes" id="UP000290288">
    <property type="component" value="Unassembled WGS sequence"/>
</dbReference>
<dbReference type="EMBL" id="SDEE01001614">
    <property type="protein sequence ID" value="RXW11779.1"/>
    <property type="molecule type" value="Genomic_DNA"/>
</dbReference>
<accession>A0A4Q2CZ70</accession>
<organism evidence="1 2">
    <name type="scientific">Candolleomyces aberdarensis</name>
    <dbReference type="NCBI Taxonomy" id="2316362"/>
    <lineage>
        <taxon>Eukaryota</taxon>
        <taxon>Fungi</taxon>
        <taxon>Dikarya</taxon>
        <taxon>Basidiomycota</taxon>
        <taxon>Agaricomycotina</taxon>
        <taxon>Agaricomycetes</taxon>
        <taxon>Agaricomycetidae</taxon>
        <taxon>Agaricales</taxon>
        <taxon>Agaricineae</taxon>
        <taxon>Psathyrellaceae</taxon>
        <taxon>Candolleomyces</taxon>
    </lineage>
</organism>
<dbReference type="AlphaFoldDB" id="A0A4Q2CZ70"/>